<dbReference type="SMR" id="A0A803N9X0"/>
<dbReference type="GO" id="GO:0051213">
    <property type="term" value="F:dioxygenase activity"/>
    <property type="evidence" value="ECO:0007669"/>
    <property type="project" value="UniProtKB-ARBA"/>
</dbReference>
<dbReference type="Gene3D" id="2.60.120.330">
    <property type="entry name" value="B-lactam Antibiotic, Isopenicillin N Synthase, Chain"/>
    <property type="match status" value="1"/>
</dbReference>
<evidence type="ECO:0000256" key="5">
    <source>
        <dbReference type="RuleBase" id="RU003682"/>
    </source>
</evidence>
<organism evidence="7 8">
    <name type="scientific">Chenopodium quinoa</name>
    <name type="common">Quinoa</name>
    <dbReference type="NCBI Taxonomy" id="63459"/>
    <lineage>
        <taxon>Eukaryota</taxon>
        <taxon>Viridiplantae</taxon>
        <taxon>Streptophyta</taxon>
        <taxon>Embryophyta</taxon>
        <taxon>Tracheophyta</taxon>
        <taxon>Spermatophyta</taxon>
        <taxon>Magnoliopsida</taxon>
        <taxon>eudicotyledons</taxon>
        <taxon>Gunneridae</taxon>
        <taxon>Pentapetalae</taxon>
        <taxon>Caryophyllales</taxon>
        <taxon>Chenopodiaceae</taxon>
        <taxon>Chenopodioideae</taxon>
        <taxon>Atripliceae</taxon>
        <taxon>Chenopodium</taxon>
    </lineage>
</organism>
<proteinExistence type="inferred from homology"/>
<dbReference type="InterPro" id="IPR027443">
    <property type="entry name" value="IPNS-like_sf"/>
</dbReference>
<dbReference type="Gramene" id="AUR62042754-RA">
    <property type="protein sequence ID" value="AUR62042754-RA:cds"/>
    <property type="gene ID" value="AUR62042754"/>
</dbReference>
<comment type="similarity">
    <text evidence="1 5">Belongs to the iron/ascorbate-dependent oxidoreductase family.</text>
</comment>
<dbReference type="Pfam" id="PF14226">
    <property type="entry name" value="DIOX_N"/>
    <property type="match status" value="1"/>
</dbReference>
<evidence type="ECO:0000313" key="8">
    <source>
        <dbReference type="Proteomes" id="UP000596660"/>
    </source>
</evidence>
<feature type="domain" description="Fe2OG dioxygenase" evidence="6">
    <location>
        <begin position="228"/>
        <end position="334"/>
    </location>
</feature>
<reference evidence="7" key="1">
    <citation type="journal article" date="2017" name="Nature">
        <title>The genome of Chenopodium quinoa.</title>
        <authorList>
            <person name="Jarvis D.E."/>
            <person name="Ho Y.S."/>
            <person name="Lightfoot D.J."/>
            <person name="Schmoeckel S.M."/>
            <person name="Li B."/>
            <person name="Borm T.J.A."/>
            <person name="Ohyanagi H."/>
            <person name="Mineta K."/>
            <person name="Michell C.T."/>
            <person name="Saber N."/>
            <person name="Kharbatia N.M."/>
            <person name="Rupper R.R."/>
            <person name="Sharp A.R."/>
            <person name="Dally N."/>
            <person name="Boughton B.A."/>
            <person name="Woo Y.H."/>
            <person name="Gao G."/>
            <person name="Schijlen E.G.W.M."/>
            <person name="Guo X."/>
            <person name="Momin A.A."/>
            <person name="Negrao S."/>
            <person name="Al-Babili S."/>
            <person name="Gehring C."/>
            <person name="Roessner U."/>
            <person name="Jung C."/>
            <person name="Murphy K."/>
            <person name="Arold S.T."/>
            <person name="Gojobori T."/>
            <person name="van der Linden C.G."/>
            <person name="van Loo E.N."/>
            <person name="Jellen E.N."/>
            <person name="Maughan P.J."/>
            <person name="Tester M."/>
        </authorList>
    </citation>
    <scope>NUCLEOTIDE SEQUENCE [LARGE SCALE GENOMIC DNA]</scope>
    <source>
        <strain evidence="7">cv. PI 614886</strain>
    </source>
</reference>
<evidence type="ECO:0000256" key="2">
    <source>
        <dbReference type="ARBA" id="ARBA00022723"/>
    </source>
</evidence>
<dbReference type="PANTHER" id="PTHR10209">
    <property type="entry name" value="OXIDOREDUCTASE, 2OG-FE II OXYGENASE FAMILY PROTEIN"/>
    <property type="match status" value="1"/>
</dbReference>
<dbReference type="InterPro" id="IPR005123">
    <property type="entry name" value="Oxoglu/Fe-dep_dioxygenase_dom"/>
</dbReference>
<evidence type="ECO:0000256" key="4">
    <source>
        <dbReference type="ARBA" id="ARBA00023004"/>
    </source>
</evidence>
<dbReference type="GO" id="GO:0046872">
    <property type="term" value="F:metal ion binding"/>
    <property type="evidence" value="ECO:0007669"/>
    <property type="project" value="UniProtKB-KW"/>
</dbReference>
<dbReference type="AlphaFoldDB" id="A0A803N9X0"/>
<dbReference type="EnsemblPlants" id="AUR62042754-RA">
    <property type="protein sequence ID" value="AUR62042754-RA:cds"/>
    <property type="gene ID" value="AUR62042754"/>
</dbReference>
<dbReference type="Pfam" id="PF03171">
    <property type="entry name" value="2OG-FeII_Oxy"/>
    <property type="match status" value="1"/>
</dbReference>
<gene>
    <name evidence="7" type="primary">LOC110714562</name>
</gene>
<evidence type="ECO:0000259" key="6">
    <source>
        <dbReference type="PROSITE" id="PS51471"/>
    </source>
</evidence>
<keyword evidence="2 5" id="KW-0479">Metal-binding</keyword>
<keyword evidence="3 5" id="KW-0560">Oxidoreductase</keyword>
<dbReference type="InterPro" id="IPR044861">
    <property type="entry name" value="IPNS-like_FE2OG_OXY"/>
</dbReference>
<keyword evidence="4 5" id="KW-0408">Iron</keyword>
<accession>A0A803N9X0</accession>
<dbReference type="KEGG" id="cqi:110695786"/>
<dbReference type="OMA" id="LLEWDAH"/>
<dbReference type="SUPFAM" id="SSF51197">
    <property type="entry name" value="Clavaminate synthase-like"/>
    <property type="match status" value="1"/>
</dbReference>
<evidence type="ECO:0000256" key="1">
    <source>
        <dbReference type="ARBA" id="ARBA00008056"/>
    </source>
</evidence>
<protein>
    <recommendedName>
        <fullName evidence="6">Fe2OG dioxygenase domain-containing protein</fullName>
    </recommendedName>
</protein>
<evidence type="ECO:0000313" key="7">
    <source>
        <dbReference type="EnsemblPlants" id="AUR62042754-RA:cds"/>
    </source>
</evidence>
<dbReference type="Proteomes" id="UP000596660">
    <property type="component" value="Unplaced"/>
</dbReference>
<sequence length="387" mass="43306">MSSLFPKLEHPLKVLTHLRPKTKTGTIMTSVTQPVLAFNRQDDVKKFEDTKLGVKGLVDSGVTQIPSIFHHPPESLINSAPDTDPDPIPVIDLSGPTPEVVDQVRKAAGTFGFFQVVNHGVPVSLLDRLVKTVKAFHELPPEERMKHYRRDMATGVTYFSNIDLFVSKAASWRDTLQLRLGPTMADIDAIPDICRNEILEWDKEVKQLTEKLLGLFSQGLGVKADKLTEMSCSGGRVMVGHYYPYCPEPNKTVGIACHTDPGVLTVLLQDQVGGLQIKHEGNWVNVKPVHGALVINVGDLLQILSNDKYTSVEHRVYANPQHEPRVSIAVFCNPSKRDDLYGPLPEIVSPREPAHYQQFTYSEFINRFFKKELDGKSLAKYFSLENE</sequence>
<name>A0A803N9X0_CHEQI</name>
<dbReference type="PROSITE" id="PS51471">
    <property type="entry name" value="FE2OG_OXY"/>
    <property type="match status" value="1"/>
</dbReference>
<reference evidence="7" key="2">
    <citation type="submission" date="2021-03" db="UniProtKB">
        <authorList>
            <consortium name="EnsemblPlants"/>
        </authorList>
    </citation>
    <scope>IDENTIFICATION</scope>
</reference>
<dbReference type="InterPro" id="IPR026992">
    <property type="entry name" value="DIOX_N"/>
</dbReference>
<keyword evidence="8" id="KW-1185">Reference proteome</keyword>
<evidence type="ECO:0000256" key="3">
    <source>
        <dbReference type="ARBA" id="ARBA00023002"/>
    </source>
</evidence>
<dbReference type="PANTHER" id="PTHR10209:SF751">
    <property type="entry name" value="OS06G0255100 PROTEIN"/>
    <property type="match status" value="1"/>
</dbReference>
<dbReference type="OrthoDB" id="288590at2759"/>
<dbReference type="FunFam" id="2.60.120.330:FF:000026">
    <property type="entry name" value="DIBOA-glucoside dioxygenase BX6"/>
    <property type="match status" value="1"/>
</dbReference>